<keyword evidence="4 11" id="KW-0138">CF(0)</keyword>
<proteinExistence type="inferred from homology"/>
<reference evidence="13" key="3">
    <citation type="submission" date="2025-08" db="UniProtKB">
        <authorList>
            <consortium name="RefSeq"/>
        </authorList>
    </citation>
    <scope>IDENTIFICATION</scope>
    <source>
        <strain evidence="13">CBS 342.82</strain>
    </source>
</reference>
<evidence type="ECO:0000313" key="12">
    <source>
        <dbReference type="Proteomes" id="UP000504637"/>
    </source>
</evidence>
<comment type="function">
    <text evidence="11">Subunit e, of the mitochondrial membrane ATP synthase complex (F(1)F(0) ATP synthase or Complex V) that produces ATP from ADP in the presence of a proton gradient across the membrane which is generated by electron transport complexes of the respiratory chain. ATP synthase complex consist of a soluble F(1) head domain - the catalytic core - and a membrane F(1) domain - the membrane proton channel. These two domains are linked by a central stalk rotating inside the F(1) region and a stationary peripheral stalk. During catalysis, ATP synthesis in the catalytic domain of F(1) is coupled via a rotary mechanism of the central stalk subunits to proton translocation. In vivo, can only synthesize ATP although its ATP hydrolase activity can be activated artificially in vitro. Part of the complex F(0) domain.</text>
</comment>
<keyword evidence="12" id="KW-1185">Reference proteome</keyword>
<dbReference type="Proteomes" id="UP000504637">
    <property type="component" value="Unplaced"/>
</dbReference>
<reference evidence="13" key="1">
    <citation type="submission" date="2020-01" db="EMBL/GenBank/DDBJ databases">
        <authorList>
            <consortium name="DOE Joint Genome Institute"/>
            <person name="Haridas S."/>
            <person name="Albert R."/>
            <person name="Binder M."/>
            <person name="Bloem J."/>
            <person name="Labutti K."/>
            <person name="Salamov A."/>
            <person name="Andreopoulos B."/>
            <person name="Baker S.E."/>
            <person name="Barry K."/>
            <person name="Bills G."/>
            <person name="Bluhm B.H."/>
            <person name="Cannon C."/>
            <person name="Castanera R."/>
            <person name="Culley D.E."/>
            <person name="Daum C."/>
            <person name="Ezra D."/>
            <person name="Gonzalez J.B."/>
            <person name="Henrissat B."/>
            <person name="Kuo A."/>
            <person name="Liang C."/>
            <person name="Lipzen A."/>
            <person name="Lutzoni F."/>
            <person name="Magnuson J."/>
            <person name="Mondo S."/>
            <person name="Nolan M."/>
            <person name="Ohm R."/>
            <person name="Pangilinan J."/>
            <person name="Park H.-J."/>
            <person name="Ramirez L."/>
            <person name="Alfaro M."/>
            <person name="Sun H."/>
            <person name="Tritt A."/>
            <person name="Yoshinaga Y."/>
            <person name="Zwiers L.-H."/>
            <person name="Turgeon B.G."/>
            <person name="Goodwin S.B."/>
            <person name="Spatafora J.W."/>
            <person name="Crous P.W."/>
            <person name="Grigoriev I.V."/>
        </authorList>
    </citation>
    <scope>NUCLEOTIDE SEQUENCE</scope>
    <source>
        <strain evidence="13">CBS 342.82</strain>
    </source>
</reference>
<accession>A0A6J3MCU8</accession>
<dbReference type="GO" id="GO:0005743">
    <property type="term" value="C:mitochondrial inner membrane"/>
    <property type="evidence" value="ECO:0007669"/>
    <property type="project" value="UniProtKB-SubCell"/>
</dbReference>
<evidence type="ECO:0000313" key="13">
    <source>
        <dbReference type="RefSeq" id="XP_033462886.1"/>
    </source>
</evidence>
<keyword evidence="10 11" id="KW-0066">ATP synthesis</keyword>
<evidence type="ECO:0000256" key="1">
    <source>
        <dbReference type="ARBA" id="ARBA00004273"/>
    </source>
</evidence>
<keyword evidence="3 11" id="KW-0813">Transport</keyword>
<evidence type="ECO:0000256" key="2">
    <source>
        <dbReference type="ARBA" id="ARBA00007333"/>
    </source>
</evidence>
<evidence type="ECO:0000256" key="11">
    <source>
        <dbReference type="RuleBase" id="RU367005"/>
    </source>
</evidence>
<dbReference type="AlphaFoldDB" id="A0A6J3MCU8"/>
<dbReference type="GO" id="GO:0015986">
    <property type="term" value="P:proton motive force-driven ATP synthesis"/>
    <property type="evidence" value="ECO:0007669"/>
    <property type="project" value="InterPro"/>
</dbReference>
<comment type="subunit">
    <text evidence="11">F-type ATPases have 2 components, CF(1) - the catalytic core - and CF(0) - the membrane proton channel. CF(1) and CF(0) have multiple subunits.</text>
</comment>
<keyword evidence="8 11" id="KW-0496">Mitochondrion</keyword>
<evidence type="ECO:0000256" key="6">
    <source>
        <dbReference type="ARBA" id="ARBA00022792"/>
    </source>
</evidence>
<evidence type="ECO:0000256" key="10">
    <source>
        <dbReference type="ARBA" id="ARBA00023310"/>
    </source>
</evidence>
<keyword evidence="5 11" id="KW-0375">Hydrogen ion transport</keyword>
<keyword evidence="7 11" id="KW-0406">Ion transport</keyword>
<evidence type="ECO:0000256" key="7">
    <source>
        <dbReference type="ARBA" id="ARBA00023065"/>
    </source>
</evidence>
<evidence type="ECO:0000256" key="9">
    <source>
        <dbReference type="ARBA" id="ARBA00023136"/>
    </source>
</evidence>
<evidence type="ECO:0000256" key="3">
    <source>
        <dbReference type="ARBA" id="ARBA00022448"/>
    </source>
</evidence>
<comment type="similarity">
    <text evidence="2 11">Belongs to the ATPase e subunit family.</text>
</comment>
<name>A0A6J3MCU8_9PEZI</name>
<keyword evidence="6 11" id="KW-0999">Mitochondrion inner membrane</keyword>
<gene>
    <name evidence="13" type="ORF">K489DRAFT_406664</name>
</gene>
<keyword evidence="9" id="KW-0472">Membrane</keyword>
<sequence>MASQGVNVLRWGALTFGVFYGFTHQSAIFAREKSAAAHHEYERKSKLIDNAKAAYAEKTSPKKGDGVIRDADHPNFDLEKYLDQVAKENA</sequence>
<evidence type="ECO:0000256" key="5">
    <source>
        <dbReference type="ARBA" id="ARBA00022781"/>
    </source>
</evidence>
<dbReference type="InterPro" id="IPR008386">
    <property type="entry name" value="ATP_synth_F0_esu_mt"/>
</dbReference>
<organism evidence="13">
    <name type="scientific">Dissoconium aciculare CBS 342.82</name>
    <dbReference type="NCBI Taxonomy" id="1314786"/>
    <lineage>
        <taxon>Eukaryota</taxon>
        <taxon>Fungi</taxon>
        <taxon>Dikarya</taxon>
        <taxon>Ascomycota</taxon>
        <taxon>Pezizomycotina</taxon>
        <taxon>Dothideomycetes</taxon>
        <taxon>Dothideomycetidae</taxon>
        <taxon>Mycosphaerellales</taxon>
        <taxon>Dissoconiaceae</taxon>
        <taxon>Dissoconium</taxon>
    </lineage>
</organism>
<dbReference type="GO" id="GO:0045259">
    <property type="term" value="C:proton-transporting ATP synthase complex"/>
    <property type="evidence" value="ECO:0007669"/>
    <property type="project" value="UniProtKB-UniRule"/>
</dbReference>
<dbReference type="GO" id="GO:0015078">
    <property type="term" value="F:proton transmembrane transporter activity"/>
    <property type="evidence" value="ECO:0007669"/>
    <property type="project" value="InterPro"/>
</dbReference>
<comment type="subcellular location">
    <subcellularLocation>
        <location evidence="1 11">Mitochondrion inner membrane</location>
    </subcellularLocation>
</comment>
<reference evidence="13" key="2">
    <citation type="submission" date="2020-04" db="EMBL/GenBank/DDBJ databases">
        <authorList>
            <consortium name="NCBI Genome Project"/>
        </authorList>
    </citation>
    <scope>NUCLEOTIDE SEQUENCE</scope>
    <source>
        <strain evidence="13">CBS 342.82</strain>
    </source>
</reference>
<evidence type="ECO:0000256" key="4">
    <source>
        <dbReference type="ARBA" id="ARBA00022547"/>
    </source>
</evidence>
<dbReference type="OrthoDB" id="2125027at2759"/>
<evidence type="ECO:0000256" key="8">
    <source>
        <dbReference type="ARBA" id="ARBA00023128"/>
    </source>
</evidence>
<dbReference type="GeneID" id="54365077"/>
<dbReference type="RefSeq" id="XP_033462886.1">
    <property type="nucleotide sequence ID" value="XM_033607277.1"/>
</dbReference>
<protein>
    <recommendedName>
        <fullName evidence="11">ATP synthase F(0) complex subunit e, mitochondrial</fullName>
    </recommendedName>
</protein>
<dbReference type="Pfam" id="PF05680">
    <property type="entry name" value="ATP-synt_E"/>
    <property type="match status" value="1"/>
</dbReference>